<protein>
    <recommendedName>
        <fullName evidence="2">SCP domain-containing protein</fullName>
    </recommendedName>
</protein>
<dbReference type="EMBL" id="MFNF01000050">
    <property type="protein sequence ID" value="OGH00094.1"/>
    <property type="molecule type" value="Genomic_DNA"/>
</dbReference>
<organism evidence="3 4">
    <name type="scientific">Candidatus Lambdaproteobacteria bacterium RIFOXYD2_FULL_56_26</name>
    <dbReference type="NCBI Taxonomy" id="1817773"/>
    <lineage>
        <taxon>Bacteria</taxon>
        <taxon>Pseudomonadati</taxon>
        <taxon>Pseudomonadota</taxon>
        <taxon>Candidatus Lambdaproteobacteria</taxon>
    </lineage>
</organism>
<dbReference type="CDD" id="cd05379">
    <property type="entry name" value="CAP_bacterial"/>
    <property type="match status" value="1"/>
</dbReference>
<evidence type="ECO:0000313" key="4">
    <source>
        <dbReference type="Proteomes" id="UP000177583"/>
    </source>
</evidence>
<accession>A0A1F6GPS4</accession>
<dbReference type="SUPFAM" id="SSF55797">
    <property type="entry name" value="PR-1-like"/>
    <property type="match status" value="1"/>
</dbReference>
<dbReference type="Pfam" id="PF00188">
    <property type="entry name" value="CAP"/>
    <property type="match status" value="1"/>
</dbReference>
<evidence type="ECO:0000256" key="1">
    <source>
        <dbReference type="SAM" id="MobiDB-lite"/>
    </source>
</evidence>
<name>A0A1F6GPS4_9PROT</name>
<feature type="region of interest" description="Disordered" evidence="1">
    <location>
        <begin position="68"/>
        <end position="88"/>
    </location>
</feature>
<dbReference type="Proteomes" id="UP000177583">
    <property type="component" value="Unassembled WGS sequence"/>
</dbReference>
<sequence length="513" mass="56648">MKRAGMRVARPLLLGTFLVLWCPSLWAQEATAIESLNRIRSSAGLAPLWVDPRLTLAAQGQALYLSQGGRKDHRQEQGEPGFTGETPSRRALNAGWSSSLVAENFSLGQANGQASLSDLMAAIYHRLAFLDPQWDRVGWAKAGEGDSASYVYLLGNARAASLCLVDKADLDLLPECLPAKVPEADPRPQGPARILWPAEGVSVPPAFFEETPDPLPDRGYSGYPVSVSFNPAFYPEPPKLLALELWLPGEKQPLELLRILSNKTDPQHRLDRYSHVAFPAERLPWGAAVEVRLRFEAEGKKQESRWNFMIQEPKHPLVTLQGQGEWLALPSGQPFSLYLPPRQGQPTFGDLEWEGPEGTKAQLEWEDPNSFSLLLEGAACSQVSFSVSGQPRFQVQILGGSGDATRLFPVAPPCYPPEAQGKPVYWLRTRLEVPRGTVFLLQRKDGSPLPPELSWSFDPLVEVEVKRLSEGLLSLVLYGPAGKEVKLSLGEAEEVKLRLSGRPESFDFWVPAH</sequence>
<reference evidence="3 4" key="1">
    <citation type="journal article" date="2016" name="Nat. Commun.">
        <title>Thousands of microbial genomes shed light on interconnected biogeochemical processes in an aquifer system.</title>
        <authorList>
            <person name="Anantharaman K."/>
            <person name="Brown C.T."/>
            <person name="Hug L.A."/>
            <person name="Sharon I."/>
            <person name="Castelle C.J."/>
            <person name="Probst A.J."/>
            <person name="Thomas B.C."/>
            <person name="Singh A."/>
            <person name="Wilkins M.J."/>
            <person name="Karaoz U."/>
            <person name="Brodie E.L."/>
            <person name="Williams K.H."/>
            <person name="Hubbard S.S."/>
            <person name="Banfield J.F."/>
        </authorList>
    </citation>
    <scope>NUCLEOTIDE SEQUENCE [LARGE SCALE GENOMIC DNA]</scope>
</reference>
<comment type="caution">
    <text evidence="3">The sequence shown here is derived from an EMBL/GenBank/DDBJ whole genome shotgun (WGS) entry which is preliminary data.</text>
</comment>
<gene>
    <name evidence="3" type="ORF">A2557_04410</name>
</gene>
<evidence type="ECO:0000313" key="3">
    <source>
        <dbReference type="EMBL" id="OGH00094.1"/>
    </source>
</evidence>
<evidence type="ECO:0000259" key="2">
    <source>
        <dbReference type="Pfam" id="PF00188"/>
    </source>
</evidence>
<dbReference type="AlphaFoldDB" id="A0A1F6GPS4"/>
<dbReference type="Gene3D" id="3.40.33.10">
    <property type="entry name" value="CAP"/>
    <property type="match status" value="1"/>
</dbReference>
<dbReference type="InterPro" id="IPR035940">
    <property type="entry name" value="CAP_sf"/>
</dbReference>
<dbReference type="PANTHER" id="PTHR31157">
    <property type="entry name" value="SCP DOMAIN-CONTAINING PROTEIN"/>
    <property type="match status" value="1"/>
</dbReference>
<dbReference type="InterPro" id="IPR014044">
    <property type="entry name" value="CAP_dom"/>
</dbReference>
<dbReference type="PANTHER" id="PTHR31157:SF1">
    <property type="entry name" value="SCP DOMAIN-CONTAINING PROTEIN"/>
    <property type="match status" value="1"/>
</dbReference>
<feature type="domain" description="SCP" evidence="2">
    <location>
        <begin position="35"/>
        <end position="149"/>
    </location>
</feature>
<proteinExistence type="predicted"/>